<reference evidence="3 4" key="1">
    <citation type="submission" date="2021-05" db="EMBL/GenBank/DDBJ databases">
        <title>Fusibacter ferrireducens sp. nov., an anaerobic, sulfur- and Fe-reducing bacterium isolated from the mangrove sediment.</title>
        <authorList>
            <person name="Qiu D."/>
        </authorList>
    </citation>
    <scope>NUCLEOTIDE SEQUENCE [LARGE SCALE GENOMIC DNA]</scope>
    <source>
        <strain evidence="3 4">DSM 12116</strain>
    </source>
</reference>
<keyword evidence="1" id="KW-0812">Transmembrane</keyword>
<keyword evidence="4" id="KW-1185">Reference proteome</keyword>
<protein>
    <submittedName>
        <fullName evidence="3">GGDEF domain-containing protein</fullName>
    </submittedName>
</protein>
<comment type="caution">
    <text evidence="3">The sequence shown here is derived from an EMBL/GenBank/DDBJ whole genome shotgun (WGS) entry which is preliminary data.</text>
</comment>
<gene>
    <name evidence="3" type="ORF">KHM83_06580</name>
</gene>
<dbReference type="InterPro" id="IPR000160">
    <property type="entry name" value="GGDEF_dom"/>
</dbReference>
<dbReference type="Gene3D" id="3.30.70.270">
    <property type="match status" value="1"/>
</dbReference>
<evidence type="ECO:0000256" key="1">
    <source>
        <dbReference type="SAM" id="Phobius"/>
    </source>
</evidence>
<dbReference type="PROSITE" id="PS50887">
    <property type="entry name" value="GGDEF"/>
    <property type="match status" value="1"/>
</dbReference>
<evidence type="ECO:0000313" key="3">
    <source>
        <dbReference type="EMBL" id="MBS7526337.1"/>
    </source>
</evidence>
<dbReference type="CDD" id="cd01949">
    <property type="entry name" value="GGDEF"/>
    <property type="match status" value="1"/>
</dbReference>
<keyword evidence="1" id="KW-1133">Transmembrane helix</keyword>
<dbReference type="Proteomes" id="UP000746471">
    <property type="component" value="Unassembled WGS sequence"/>
</dbReference>
<name>A0ABS5PQL6_9FIRM</name>
<sequence>MKKLMNRTRSVFIAIMALSLVLGIFGIYKPMKEEVETNVLNNFQLISSTKAATLKEAMNKSIQGTRSLSSRTMIKQELVAYQNGAITFDALKTFTQDKYADGVGALENVMYAQRIVDQTVLCEVVNDGYVGNTVPLATVKEALAYYLEDREGKTCLEVVSPIIEDGKTMGYDRVGFCLNDIVALLNQGNVHFEIGERRNDLNLVVGHENLYEDDFNYYQVVQIDDQTVVYSYASKKELFKRVEMITRRSAVYVVVGYGLMLLLVHFSIIVYARRQIEKISADRDGYKIRAYRDSLTDAYSRLYFEMYVSEHLDDACILCMLDLDHFKAINDQYGHAIGDAVLKTFVETVKQSIQEDDLVIRYGGDEFIIIFKQLDMAVVTERVEHIKVLLSAIQTFEFEIDFSYGIAEVPVIRQIYDQIKAADQEMYHDKRKKAI</sequence>
<evidence type="ECO:0000259" key="2">
    <source>
        <dbReference type="PROSITE" id="PS50887"/>
    </source>
</evidence>
<dbReference type="InterPro" id="IPR043128">
    <property type="entry name" value="Rev_trsase/Diguanyl_cyclase"/>
</dbReference>
<dbReference type="EMBL" id="JAHBCL010000009">
    <property type="protein sequence ID" value="MBS7526337.1"/>
    <property type="molecule type" value="Genomic_DNA"/>
</dbReference>
<dbReference type="SUPFAM" id="SSF55073">
    <property type="entry name" value="Nucleotide cyclase"/>
    <property type="match status" value="1"/>
</dbReference>
<dbReference type="SMART" id="SM00267">
    <property type="entry name" value="GGDEF"/>
    <property type="match status" value="1"/>
</dbReference>
<dbReference type="RefSeq" id="WP_213236167.1">
    <property type="nucleotide sequence ID" value="NZ_JAHBCL010000009.1"/>
</dbReference>
<dbReference type="InterPro" id="IPR050469">
    <property type="entry name" value="Diguanylate_Cyclase"/>
</dbReference>
<feature type="transmembrane region" description="Helical" evidence="1">
    <location>
        <begin position="250"/>
        <end position="272"/>
    </location>
</feature>
<dbReference type="NCBIfam" id="TIGR00254">
    <property type="entry name" value="GGDEF"/>
    <property type="match status" value="1"/>
</dbReference>
<keyword evidence="1" id="KW-0472">Membrane</keyword>
<dbReference type="Pfam" id="PF00990">
    <property type="entry name" value="GGDEF"/>
    <property type="match status" value="1"/>
</dbReference>
<dbReference type="PANTHER" id="PTHR45138:SF6">
    <property type="entry name" value="DIGUANYLATE CYCLASE DGCN"/>
    <property type="match status" value="1"/>
</dbReference>
<evidence type="ECO:0000313" key="4">
    <source>
        <dbReference type="Proteomes" id="UP000746471"/>
    </source>
</evidence>
<dbReference type="InterPro" id="IPR029787">
    <property type="entry name" value="Nucleotide_cyclase"/>
</dbReference>
<organism evidence="3 4">
    <name type="scientific">Fusibacter paucivorans</name>
    <dbReference type="NCBI Taxonomy" id="76009"/>
    <lineage>
        <taxon>Bacteria</taxon>
        <taxon>Bacillati</taxon>
        <taxon>Bacillota</taxon>
        <taxon>Clostridia</taxon>
        <taxon>Eubacteriales</taxon>
        <taxon>Eubacteriales Family XII. Incertae Sedis</taxon>
        <taxon>Fusibacter</taxon>
    </lineage>
</organism>
<accession>A0ABS5PQL6</accession>
<dbReference type="PANTHER" id="PTHR45138">
    <property type="entry name" value="REGULATORY COMPONENTS OF SENSORY TRANSDUCTION SYSTEM"/>
    <property type="match status" value="1"/>
</dbReference>
<proteinExistence type="predicted"/>
<feature type="domain" description="GGDEF" evidence="2">
    <location>
        <begin position="314"/>
        <end position="435"/>
    </location>
</feature>